<dbReference type="EMBL" id="JRKL02000556">
    <property type="protein sequence ID" value="KAF3970228.1"/>
    <property type="molecule type" value="Genomic_DNA"/>
</dbReference>
<evidence type="ECO:0000313" key="1">
    <source>
        <dbReference type="EMBL" id="KAF3970228.1"/>
    </source>
</evidence>
<dbReference type="AlphaFoldDB" id="A0A8J4VRL0"/>
<organism evidence="1 2">
    <name type="scientific">Castanea mollissima</name>
    <name type="common">Chinese chestnut</name>
    <dbReference type="NCBI Taxonomy" id="60419"/>
    <lineage>
        <taxon>Eukaryota</taxon>
        <taxon>Viridiplantae</taxon>
        <taxon>Streptophyta</taxon>
        <taxon>Embryophyta</taxon>
        <taxon>Tracheophyta</taxon>
        <taxon>Spermatophyta</taxon>
        <taxon>Magnoliopsida</taxon>
        <taxon>eudicotyledons</taxon>
        <taxon>Gunneridae</taxon>
        <taxon>Pentapetalae</taxon>
        <taxon>rosids</taxon>
        <taxon>fabids</taxon>
        <taxon>Fagales</taxon>
        <taxon>Fagaceae</taxon>
        <taxon>Castanea</taxon>
    </lineage>
</organism>
<protein>
    <submittedName>
        <fullName evidence="1">Uncharacterized protein</fullName>
    </submittedName>
</protein>
<reference evidence="1" key="1">
    <citation type="submission" date="2020-03" db="EMBL/GenBank/DDBJ databases">
        <title>Castanea mollissima Vanexum genome sequencing.</title>
        <authorList>
            <person name="Staton M."/>
        </authorList>
    </citation>
    <scope>NUCLEOTIDE SEQUENCE</scope>
    <source>
        <tissue evidence="1">Leaf</tissue>
    </source>
</reference>
<sequence length="123" mass="14638">MSSFHSQTCSSSTTGTYADTIWRSRIEKKKRRQQSFWTNMNLIYLGLVVQQKQRIPTLLFGRLFRKEHNDKSFKECCLRKQLKQKESPKLYSAVLEERRVEVPSRHTYSLVQISLTFLAHQRI</sequence>
<keyword evidence="2" id="KW-1185">Reference proteome</keyword>
<proteinExistence type="predicted"/>
<gene>
    <name evidence="1" type="ORF">CMV_006061</name>
</gene>
<accession>A0A8J4VRL0</accession>
<dbReference type="OrthoDB" id="10395842at2759"/>
<evidence type="ECO:0000313" key="2">
    <source>
        <dbReference type="Proteomes" id="UP000737018"/>
    </source>
</evidence>
<comment type="caution">
    <text evidence="1">The sequence shown here is derived from an EMBL/GenBank/DDBJ whole genome shotgun (WGS) entry which is preliminary data.</text>
</comment>
<name>A0A8J4VRL0_9ROSI</name>
<dbReference type="Proteomes" id="UP000737018">
    <property type="component" value="Unassembled WGS sequence"/>
</dbReference>